<proteinExistence type="predicted"/>
<dbReference type="Proteomes" id="UP000236311">
    <property type="component" value="Unassembled WGS sequence"/>
</dbReference>
<feature type="region of interest" description="Disordered" evidence="1">
    <location>
        <begin position="35"/>
        <end position="60"/>
    </location>
</feature>
<keyword evidence="3" id="KW-1185">Reference proteome</keyword>
<evidence type="ECO:0000256" key="1">
    <source>
        <dbReference type="SAM" id="MobiDB-lite"/>
    </source>
</evidence>
<organism evidence="2 3">
    <name type="scientific">Acetatifactor muris</name>
    <dbReference type="NCBI Taxonomy" id="879566"/>
    <lineage>
        <taxon>Bacteria</taxon>
        <taxon>Bacillati</taxon>
        <taxon>Bacillota</taxon>
        <taxon>Clostridia</taxon>
        <taxon>Lachnospirales</taxon>
        <taxon>Lachnospiraceae</taxon>
        <taxon>Acetatifactor</taxon>
    </lineage>
</organism>
<feature type="compositionally biased region" description="Basic and acidic residues" evidence="1">
    <location>
        <begin position="35"/>
        <end position="44"/>
    </location>
</feature>
<protein>
    <submittedName>
        <fullName evidence="2">Uncharacterized protein</fullName>
    </submittedName>
</protein>
<dbReference type="AlphaFoldDB" id="A0A2K4ZCN2"/>
<evidence type="ECO:0000313" key="2">
    <source>
        <dbReference type="EMBL" id="SOY28208.1"/>
    </source>
</evidence>
<reference evidence="2 3" key="1">
    <citation type="submission" date="2018-01" db="EMBL/GenBank/DDBJ databases">
        <authorList>
            <person name="Gaut B.S."/>
            <person name="Morton B.R."/>
            <person name="Clegg M.T."/>
            <person name="Duvall M.R."/>
        </authorList>
    </citation>
    <scope>NUCLEOTIDE SEQUENCE [LARGE SCALE GENOMIC DNA]</scope>
    <source>
        <strain evidence="2">GP69</strain>
    </source>
</reference>
<gene>
    <name evidence="2" type="ORF">AMURIS_00915</name>
</gene>
<evidence type="ECO:0000313" key="3">
    <source>
        <dbReference type="Proteomes" id="UP000236311"/>
    </source>
</evidence>
<accession>A0A2K4ZCN2</accession>
<sequence>MITTGAFDNTSEYQLLIRLMKERAILQDDGKRRLRRKEEIEEPSKTLPNPSDPEATFRNKGGRKHIGYVGNVVEGVGEKGRLLKCIHGQVPLKCSYNPRMFKNTALKEISWKTVGRAKQVRYMQTEELRKYACFRNGVEIIPSVMRRKYHVDKIPAHGTKR</sequence>
<dbReference type="EMBL" id="OFSM01000004">
    <property type="protein sequence ID" value="SOY28208.1"/>
    <property type="molecule type" value="Genomic_DNA"/>
</dbReference>
<name>A0A2K4ZCN2_9FIRM</name>